<protein>
    <submittedName>
        <fullName evidence="8">UDP-2,3-diacylglucosamine hydrolase</fullName>
    </submittedName>
</protein>
<evidence type="ECO:0000256" key="5">
    <source>
        <dbReference type="ARBA" id="ARBA00023136"/>
    </source>
</evidence>
<dbReference type="InterPro" id="IPR004843">
    <property type="entry name" value="Calcineurin-like_PHP"/>
</dbReference>
<dbReference type="PANTHER" id="PTHR34990:SF1">
    <property type="entry name" value="UDP-2,3-DIACYLGLUCOSAMINE HYDROLASE"/>
    <property type="match status" value="1"/>
</dbReference>
<evidence type="ECO:0000259" key="7">
    <source>
        <dbReference type="Pfam" id="PF00149"/>
    </source>
</evidence>
<evidence type="ECO:0000256" key="1">
    <source>
        <dbReference type="ARBA" id="ARBA00022475"/>
    </source>
</evidence>
<dbReference type="EMBL" id="BMLV01000005">
    <property type="protein sequence ID" value="GGP05516.1"/>
    <property type="molecule type" value="Genomic_DNA"/>
</dbReference>
<keyword evidence="2" id="KW-0997">Cell inner membrane</keyword>
<evidence type="ECO:0000256" key="6">
    <source>
        <dbReference type="ARBA" id="ARBA00023211"/>
    </source>
</evidence>
<comment type="caution">
    <text evidence="8">The sequence shown here is derived from an EMBL/GenBank/DDBJ whole genome shotgun (WGS) entry which is preliminary data.</text>
</comment>
<dbReference type="RefSeq" id="WP_188618171.1">
    <property type="nucleotide sequence ID" value="NZ_BMLV01000005.1"/>
</dbReference>
<dbReference type="GO" id="GO:0016787">
    <property type="term" value="F:hydrolase activity"/>
    <property type="evidence" value="ECO:0007669"/>
    <property type="project" value="UniProtKB-KW"/>
</dbReference>
<dbReference type="Proteomes" id="UP000620064">
    <property type="component" value="Unassembled WGS sequence"/>
</dbReference>
<name>A0ABQ2NMR2_9FLAO</name>
<dbReference type="Gene3D" id="3.60.21.10">
    <property type="match status" value="1"/>
</dbReference>
<evidence type="ECO:0000256" key="3">
    <source>
        <dbReference type="ARBA" id="ARBA00022723"/>
    </source>
</evidence>
<dbReference type="InterPro" id="IPR029052">
    <property type="entry name" value="Metallo-depent_PP-like"/>
</dbReference>
<keyword evidence="4 8" id="KW-0378">Hydrolase</keyword>
<dbReference type="SUPFAM" id="SSF56300">
    <property type="entry name" value="Metallo-dependent phosphatases"/>
    <property type="match status" value="1"/>
</dbReference>
<keyword evidence="3" id="KW-0479">Metal-binding</keyword>
<proteinExistence type="predicted"/>
<evidence type="ECO:0000313" key="8">
    <source>
        <dbReference type="EMBL" id="GGP05516.1"/>
    </source>
</evidence>
<sequence length="285" mass="33285">MKIELQPNKKIYFASDQHFGAPTPELSKPREAKFLAWLDEIKLDAQVLFLMGDLFDFWHEWKYVVPKGYVRILGKLAELKDNGIDIYFFVGNHDLWMKDYLEEEIGIPVFFEKQYYEIAMTNVQKDTSNNIGDNICPLKTNLSANEISGKNFLLAHGDGLGPGDKGYKRMKKLFTNPVAQWFFKWLHPDIAMKVAIYFSTKNKMISGVEDMKFLGEEKEFLILYSKEKLKSEKIDYFVYGHRHLPMILDLKIDENEAKYVNLGDWISYFTYGVFDGVDFSIKTKK</sequence>
<reference evidence="9" key="1">
    <citation type="journal article" date="2019" name="Int. J. Syst. Evol. Microbiol.">
        <title>The Global Catalogue of Microorganisms (GCM) 10K type strain sequencing project: providing services to taxonomists for standard genome sequencing and annotation.</title>
        <authorList>
            <consortium name="The Broad Institute Genomics Platform"/>
            <consortium name="The Broad Institute Genome Sequencing Center for Infectious Disease"/>
            <person name="Wu L."/>
            <person name="Ma J."/>
        </authorList>
    </citation>
    <scope>NUCLEOTIDE SEQUENCE [LARGE SCALE GENOMIC DNA]</scope>
    <source>
        <strain evidence="9">CGMCC 1.7656</strain>
    </source>
</reference>
<feature type="domain" description="Calcineurin-like phosphoesterase" evidence="7">
    <location>
        <begin position="10"/>
        <end position="244"/>
    </location>
</feature>
<dbReference type="CDD" id="cd07398">
    <property type="entry name" value="MPP_YbbF-LpxH"/>
    <property type="match status" value="1"/>
</dbReference>
<organism evidence="8 9">
    <name type="scientific">Cloacibacterium rupense</name>
    <dbReference type="NCBI Taxonomy" id="517423"/>
    <lineage>
        <taxon>Bacteria</taxon>
        <taxon>Pseudomonadati</taxon>
        <taxon>Bacteroidota</taxon>
        <taxon>Flavobacteriia</taxon>
        <taxon>Flavobacteriales</taxon>
        <taxon>Weeksellaceae</taxon>
    </lineage>
</organism>
<keyword evidence="6" id="KW-0464">Manganese</keyword>
<dbReference type="InterPro" id="IPR043461">
    <property type="entry name" value="LpxH-like"/>
</dbReference>
<evidence type="ECO:0000313" key="9">
    <source>
        <dbReference type="Proteomes" id="UP000620064"/>
    </source>
</evidence>
<keyword evidence="5" id="KW-0472">Membrane</keyword>
<gene>
    <name evidence="8" type="primary">lpxH</name>
    <name evidence="8" type="ORF">GCM10010992_21910</name>
</gene>
<dbReference type="PANTHER" id="PTHR34990">
    <property type="entry name" value="UDP-2,3-DIACYLGLUCOSAMINE HYDROLASE-RELATED"/>
    <property type="match status" value="1"/>
</dbReference>
<keyword evidence="1" id="KW-1003">Cell membrane</keyword>
<evidence type="ECO:0000256" key="2">
    <source>
        <dbReference type="ARBA" id="ARBA00022519"/>
    </source>
</evidence>
<evidence type="ECO:0000256" key="4">
    <source>
        <dbReference type="ARBA" id="ARBA00022801"/>
    </source>
</evidence>
<accession>A0ABQ2NMR2</accession>
<dbReference type="Pfam" id="PF00149">
    <property type="entry name" value="Metallophos"/>
    <property type="match status" value="1"/>
</dbReference>
<keyword evidence="9" id="KW-1185">Reference proteome</keyword>